<keyword evidence="3 7" id="KW-0812">Transmembrane</keyword>
<keyword evidence="10" id="KW-1185">Reference proteome</keyword>
<dbReference type="GO" id="GO:0005886">
    <property type="term" value="C:plasma membrane"/>
    <property type="evidence" value="ECO:0007669"/>
    <property type="project" value="TreeGrafter"/>
</dbReference>
<evidence type="ECO:0000256" key="1">
    <source>
        <dbReference type="ARBA" id="ARBA00004141"/>
    </source>
</evidence>
<feature type="transmembrane region" description="Helical" evidence="7">
    <location>
        <begin position="363"/>
        <end position="383"/>
    </location>
</feature>
<feature type="transmembrane region" description="Helical" evidence="7">
    <location>
        <begin position="129"/>
        <end position="148"/>
    </location>
</feature>
<dbReference type="EMBL" id="MU853240">
    <property type="protein sequence ID" value="KAK4120293.1"/>
    <property type="molecule type" value="Genomic_DNA"/>
</dbReference>
<evidence type="ECO:0000256" key="2">
    <source>
        <dbReference type="ARBA" id="ARBA00022448"/>
    </source>
</evidence>
<comment type="subcellular location">
    <subcellularLocation>
        <location evidence="1">Membrane</location>
        <topology evidence="1">Multi-pass membrane protein</topology>
    </subcellularLocation>
</comment>
<dbReference type="GO" id="GO:0022857">
    <property type="term" value="F:transmembrane transporter activity"/>
    <property type="evidence" value="ECO:0007669"/>
    <property type="project" value="InterPro"/>
</dbReference>
<reference evidence="9" key="2">
    <citation type="submission" date="2023-05" db="EMBL/GenBank/DDBJ databases">
        <authorList>
            <consortium name="Lawrence Berkeley National Laboratory"/>
            <person name="Steindorff A."/>
            <person name="Hensen N."/>
            <person name="Bonometti L."/>
            <person name="Westerberg I."/>
            <person name="Brannstrom I.O."/>
            <person name="Guillou S."/>
            <person name="Cros-Aarteil S."/>
            <person name="Calhoun S."/>
            <person name="Haridas S."/>
            <person name="Kuo A."/>
            <person name="Mondo S."/>
            <person name="Pangilinan J."/>
            <person name="Riley R."/>
            <person name="Labutti K."/>
            <person name="Andreopoulos B."/>
            <person name="Lipzen A."/>
            <person name="Chen C."/>
            <person name="Yanf M."/>
            <person name="Daum C."/>
            <person name="Ng V."/>
            <person name="Clum A."/>
            <person name="Ohm R."/>
            <person name="Martin F."/>
            <person name="Silar P."/>
            <person name="Natvig D."/>
            <person name="Lalanne C."/>
            <person name="Gautier V."/>
            <person name="Ament-Velasquez S.L."/>
            <person name="Kruys A."/>
            <person name="Hutchinson M.I."/>
            <person name="Powell A.J."/>
            <person name="Barry K."/>
            <person name="Miller A.N."/>
            <person name="Grigoriev I.V."/>
            <person name="Debuchy R."/>
            <person name="Gladieux P."/>
            <person name="Thoren M.H."/>
            <person name="Johannesson H."/>
        </authorList>
    </citation>
    <scope>NUCLEOTIDE SEQUENCE</scope>
    <source>
        <strain evidence="9">CBS 731.68</strain>
    </source>
</reference>
<feature type="transmembrane region" description="Helical" evidence="7">
    <location>
        <begin position="62"/>
        <end position="87"/>
    </location>
</feature>
<feature type="transmembrane region" description="Helical" evidence="7">
    <location>
        <begin position="390"/>
        <end position="408"/>
    </location>
</feature>
<gene>
    <name evidence="9" type="ORF">N657DRAFT_693208</name>
</gene>
<evidence type="ECO:0000256" key="5">
    <source>
        <dbReference type="ARBA" id="ARBA00023136"/>
    </source>
</evidence>
<feature type="transmembrane region" description="Helical" evidence="7">
    <location>
        <begin position="191"/>
        <end position="213"/>
    </location>
</feature>
<keyword evidence="4 7" id="KW-1133">Transmembrane helix</keyword>
<dbReference type="Pfam" id="PF07690">
    <property type="entry name" value="MFS_1"/>
    <property type="match status" value="1"/>
</dbReference>
<feature type="compositionally biased region" description="Basic and acidic residues" evidence="6">
    <location>
        <begin position="565"/>
        <end position="581"/>
    </location>
</feature>
<keyword evidence="2" id="KW-0813">Transport</keyword>
<sequence length="581" mass="61808">MASSDSYKPLHATPDTRSETSSGSGHVHHHAPNSLKTPKAADKEPATRGDSQPDETNRATKALLLLSVILSVFLIALDRTIISTAIPNISNEFGSLDDVGWYGSAYLLTCCAFQLLFGKIYTFFSVRAVFLASALLFEVGSAVCGAAPNSEVFILGRAICGVGAAGLFGGTFVIVIYVVPLHQRPKIQGMFGAVFGLSAIIGPLIGGAFTSNVTWRWCFYINLPIGALTMLVIALFLKVPDRDTTKLPLRAKILQLDLVGTAVFVPGVVCLLLALQWGGPTYPWSDGRIIALLTLTGVLLVSYVAVQAIFTSTATIPGRIIKQRSIASGLWATVCIQSGNYIYIYFLPIWFQAIQGVSAVDSGIRLLPAMLSTVVASIFGGFLNAKVGYYTPLGIVGTCIMAVGAGMLTTLQVNSGADKWIGYQVLYGLGLGTCFQVPNLAAQTALPQVDVPMGISLMWFGSLVASAVFVSVGENVMSNQLVQRLSGFPGFDVNLVTSGGVTALLDSLPKDMRAPALVVYNEALRVVFRIALIVSCLAILGTATLEWRSVKKPQPVQPVETTGDAELKNVRKTADEEASTK</sequence>
<comment type="caution">
    <text evidence="9">The sequence shown here is derived from an EMBL/GenBank/DDBJ whole genome shotgun (WGS) entry which is preliminary data.</text>
</comment>
<feature type="transmembrane region" description="Helical" evidence="7">
    <location>
        <begin position="526"/>
        <end position="545"/>
    </location>
</feature>
<dbReference type="PANTHER" id="PTHR23501:SF153">
    <property type="entry name" value="AFLATOXIN EFFLUX PUMP, PUTATIVE-RELATED"/>
    <property type="match status" value="1"/>
</dbReference>
<protein>
    <submittedName>
        <fullName evidence="9">MFS general substrate transporter</fullName>
    </submittedName>
</protein>
<dbReference type="RefSeq" id="XP_062644064.1">
    <property type="nucleotide sequence ID" value="XM_062797206.1"/>
</dbReference>
<feature type="transmembrane region" description="Helical" evidence="7">
    <location>
        <begin position="330"/>
        <end position="351"/>
    </location>
</feature>
<dbReference type="InterPro" id="IPR011701">
    <property type="entry name" value="MFS"/>
</dbReference>
<dbReference type="SUPFAM" id="SSF103473">
    <property type="entry name" value="MFS general substrate transporter"/>
    <property type="match status" value="1"/>
</dbReference>
<feature type="region of interest" description="Disordered" evidence="6">
    <location>
        <begin position="553"/>
        <end position="581"/>
    </location>
</feature>
<feature type="transmembrane region" description="Helical" evidence="7">
    <location>
        <begin position="453"/>
        <end position="472"/>
    </location>
</feature>
<dbReference type="PROSITE" id="PS50850">
    <property type="entry name" value="MFS"/>
    <property type="match status" value="1"/>
</dbReference>
<feature type="domain" description="Major facilitator superfamily (MFS) profile" evidence="8">
    <location>
        <begin position="64"/>
        <end position="581"/>
    </location>
</feature>
<feature type="transmembrane region" description="Helical" evidence="7">
    <location>
        <begin position="258"/>
        <end position="277"/>
    </location>
</feature>
<dbReference type="Gene3D" id="1.20.1720.10">
    <property type="entry name" value="Multidrug resistance protein D"/>
    <property type="match status" value="1"/>
</dbReference>
<dbReference type="InterPro" id="IPR020846">
    <property type="entry name" value="MFS_dom"/>
</dbReference>
<evidence type="ECO:0000313" key="9">
    <source>
        <dbReference type="EMBL" id="KAK4120293.1"/>
    </source>
</evidence>
<dbReference type="CDD" id="cd17502">
    <property type="entry name" value="MFS_Azr1_MDR_like"/>
    <property type="match status" value="1"/>
</dbReference>
<dbReference type="FunFam" id="1.20.1720.10:FF:000012">
    <property type="entry name" value="MFS toxin efflux pump (AflT)"/>
    <property type="match status" value="1"/>
</dbReference>
<accession>A0AAN6Z0F3</accession>
<evidence type="ECO:0000313" key="10">
    <source>
        <dbReference type="Proteomes" id="UP001302602"/>
    </source>
</evidence>
<name>A0AAN6Z0F3_9PEZI</name>
<dbReference type="PANTHER" id="PTHR23501">
    <property type="entry name" value="MAJOR FACILITATOR SUPERFAMILY"/>
    <property type="match status" value="1"/>
</dbReference>
<evidence type="ECO:0000256" key="7">
    <source>
        <dbReference type="SAM" id="Phobius"/>
    </source>
</evidence>
<feature type="transmembrane region" description="Helical" evidence="7">
    <location>
        <begin position="99"/>
        <end position="117"/>
    </location>
</feature>
<reference evidence="9" key="1">
    <citation type="journal article" date="2023" name="Mol. Phylogenet. Evol.">
        <title>Genome-scale phylogeny and comparative genomics of the fungal order Sordariales.</title>
        <authorList>
            <person name="Hensen N."/>
            <person name="Bonometti L."/>
            <person name="Westerberg I."/>
            <person name="Brannstrom I.O."/>
            <person name="Guillou S."/>
            <person name="Cros-Aarteil S."/>
            <person name="Calhoun S."/>
            <person name="Haridas S."/>
            <person name="Kuo A."/>
            <person name="Mondo S."/>
            <person name="Pangilinan J."/>
            <person name="Riley R."/>
            <person name="LaButti K."/>
            <person name="Andreopoulos B."/>
            <person name="Lipzen A."/>
            <person name="Chen C."/>
            <person name="Yan M."/>
            <person name="Daum C."/>
            <person name="Ng V."/>
            <person name="Clum A."/>
            <person name="Steindorff A."/>
            <person name="Ohm R.A."/>
            <person name="Martin F."/>
            <person name="Silar P."/>
            <person name="Natvig D.O."/>
            <person name="Lalanne C."/>
            <person name="Gautier V."/>
            <person name="Ament-Velasquez S.L."/>
            <person name="Kruys A."/>
            <person name="Hutchinson M.I."/>
            <person name="Powell A.J."/>
            <person name="Barry K."/>
            <person name="Miller A.N."/>
            <person name="Grigoriev I.V."/>
            <person name="Debuchy R."/>
            <person name="Gladieux P."/>
            <person name="Hiltunen Thoren M."/>
            <person name="Johannesson H."/>
        </authorList>
    </citation>
    <scope>NUCLEOTIDE SEQUENCE</scope>
    <source>
        <strain evidence="9">CBS 731.68</strain>
    </source>
</reference>
<evidence type="ECO:0000259" key="8">
    <source>
        <dbReference type="PROSITE" id="PS50850"/>
    </source>
</evidence>
<dbReference type="Proteomes" id="UP001302602">
    <property type="component" value="Unassembled WGS sequence"/>
</dbReference>
<dbReference type="InterPro" id="IPR036259">
    <property type="entry name" value="MFS_trans_sf"/>
</dbReference>
<evidence type="ECO:0000256" key="4">
    <source>
        <dbReference type="ARBA" id="ARBA00022989"/>
    </source>
</evidence>
<evidence type="ECO:0000256" key="3">
    <source>
        <dbReference type="ARBA" id="ARBA00022692"/>
    </source>
</evidence>
<organism evidence="9 10">
    <name type="scientific">Parathielavia appendiculata</name>
    <dbReference type="NCBI Taxonomy" id="2587402"/>
    <lineage>
        <taxon>Eukaryota</taxon>
        <taxon>Fungi</taxon>
        <taxon>Dikarya</taxon>
        <taxon>Ascomycota</taxon>
        <taxon>Pezizomycotina</taxon>
        <taxon>Sordariomycetes</taxon>
        <taxon>Sordariomycetidae</taxon>
        <taxon>Sordariales</taxon>
        <taxon>Chaetomiaceae</taxon>
        <taxon>Parathielavia</taxon>
    </lineage>
</organism>
<dbReference type="GeneID" id="87833973"/>
<dbReference type="AlphaFoldDB" id="A0AAN6Z0F3"/>
<dbReference type="FunFam" id="1.20.1250.20:FF:000196">
    <property type="entry name" value="MFS toxin efflux pump (AflT)"/>
    <property type="match status" value="1"/>
</dbReference>
<feature type="transmembrane region" description="Helical" evidence="7">
    <location>
        <begin position="289"/>
        <end position="310"/>
    </location>
</feature>
<feature type="region of interest" description="Disordered" evidence="6">
    <location>
        <begin position="1"/>
        <end position="55"/>
    </location>
</feature>
<keyword evidence="5 7" id="KW-0472">Membrane</keyword>
<dbReference type="Gene3D" id="1.20.1250.20">
    <property type="entry name" value="MFS general substrate transporter like domains"/>
    <property type="match status" value="1"/>
</dbReference>
<evidence type="ECO:0000256" key="6">
    <source>
        <dbReference type="SAM" id="MobiDB-lite"/>
    </source>
</evidence>
<proteinExistence type="predicted"/>
<feature type="transmembrane region" description="Helical" evidence="7">
    <location>
        <begin position="154"/>
        <end position="179"/>
    </location>
</feature>
<feature type="transmembrane region" description="Helical" evidence="7">
    <location>
        <begin position="219"/>
        <end position="237"/>
    </location>
</feature>